<protein>
    <submittedName>
        <fullName evidence="9">Uncharacterized protein</fullName>
    </submittedName>
</protein>
<keyword evidence="5 8" id="KW-0472">Membrane</keyword>
<feature type="transmembrane region" description="Helical" evidence="8">
    <location>
        <begin position="183"/>
        <end position="201"/>
    </location>
</feature>
<evidence type="ECO:0000256" key="8">
    <source>
        <dbReference type="SAM" id="Phobius"/>
    </source>
</evidence>
<keyword evidence="6" id="KW-0862">Zinc</keyword>
<dbReference type="GO" id="GO:0038023">
    <property type="term" value="F:signaling receptor activity"/>
    <property type="evidence" value="ECO:0007669"/>
    <property type="project" value="TreeGrafter"/>
</dbReference>
<feature type="transmembrane region" description="Helical" evidence="8">
    <location>
        <begin position="155"/>
        <end position="176"/>
    </location>
</feature>
<keyword evidence="4 8" id="KW-1133">Transmembrane helix</keyword>
<feature type="transmembrane region" description="Helical" evidence="8">
    <location>
        <begin position="213"/>
        <end position="232"/>
    </location>
</feature>
<name>A0A7S0EGK5_9CRYP</name>
<feature type="binding site" evidence="6">
    <location>
        <position position="137"/>
    </location>
    <ligand>
        <name>Zn(2+)</name>
        <dbReference type="ChEBI" id="CHEBI:29105"/>
    </ligand>
</feature>
<gene>
    <name evidence="9" type="ORF">HPHI1048_LOCUS9959</name>
</gene>
<organism evidence="9">
    <name type="scientific">Hanusia phi</name>
    <dbReference type="NCBI Taxonomy" id="3032"/>
    <lineage>
        <taxon>Eukaryota</taxon>
        <taxon>Cryptophyceae</taxon>
        <taxon>Pyrenomonadales</taxon>
        <taxon>Geminigeraceae</taxon>
        <taxon>Hanusia</taxon>
    </lineage>
</organism>
<evidence type="ECO:0000256" key="2">
    <source>
        <dbReference type="ARBA" id="ARBA00007018"/>
    </source>
</evidence>
<dbReference type="Pfam" id="PF03006">
    <property type="entry name" value="HlyIII"/>
    <property type="match status" value="1"/>
</dbReference>
<reference evidence="9" key="1">
    <citation type="submission" date="2021-01" db="EMBL/GenBank/DDBJ databases">
        <authorList>
            <person name="Corre E."/>
            <person name="Pelletier E."/>
            <person name="Niang G."/>
            <person name="Scheremetjew M."/>
            <person name="Finn R."/>
            <person name="Kale V."/>
            <person name="Holt S."/>
            <person name="Cochrane G."/>
            <person name="Meng A."/>
            <person name="Brown T."/>
            <person name="Cohen L."/>
        </authorList>
    </citation>
    <scope>NUCLEOTIDE SEQUENCE</scope>
    <source>
        <strain evidence="9">CCMP325</strain>
    </source>
</reference>
<dbReference type="EMBL" id="HBEO01014611">
    <property type="protein sequence ID" value="CAD8483180.1"/>
    <property type="molecule type" value="Transcribed_RNA"/>
</dbReference>
<feature type="binding site" evidence="6">
    <location>
        <position position="282"/>
    </location>
    <ligand>
        <name>Zn(2+)</name>
        <dbReference type="ChEBI" id="CHEBI:29105"/>
    </ligand>
</feature>
<dbReference type="GO" id="GO:0016020">
    <property type="term" value="C:membrane"/>
    <property type="evidence" value="ECO:0007669"/>
    <property type="project" value="UniProtKB-SubCell"/>
</dbReference>
<evidence type="ECO:0000256" key="1">
    <source>
        <dbReference type="ARBA" id="ARBA00004141"/>
    </source>
</evidence>
<dbReference type="PANTHER" id="PTHR20855:SF52">
    <property type="entry name" value="ADIPONECTIN RECEPTOR PROTEIN"/>
    <property type="match status" value="1"/>
</dbReference>
<comment type="similarity">
    <text evidence="2">Belongs to the ADIPOR family.</text>
</comment>
<sequence>MVSNCMASSSNEESVKAPLKDDKDLEENDPESHVLCCWGYSAASRGLPACSAPSWTVRPYINWGYRDHLTLKECLGSLVYCHNEIGNIYTHLTASVLFIGLLARDILRDDLSVHHRAVVVLYDVASIACLVSSGIFHLLGPVSKRVYENSLKLDMTGIACVIVASFLVGIHYGYWCHPALGNAYFWITACLSIIAMSWPHVPWLFHNFNASVIFFASFVAFALVPLLHWVYIVGGPSSEQALLFFYKLLLTMFAYFVGFLFYITRFPEKKFIGRFDFFLHSHQLWHICVVIGQLLFYWAMQKYATFRMEHSCPITAQ</sequence>
<evidence type="ECO:0000256" key="5">
    <source>
        <dbReference type="ARBA" id="ARBA00023136"/>
    </source>
</evidence>
<evidence type="ECO:0000256" key="3">
    <source>
        <dbReference type="ARBA" id="ARBA00022692"/>
    </source>
</evidence>
<proteinExistence type="inferred from homology"/>
<feature type="transmembrane region" description="Helical" evidence="8">
    <location>
        <begin position="119"/>
        <end position="140"/>
    </location>
</feature>
<dbReference type="InterPro" id="IPR004254">
    <property type="entry name" value="AdipoR/HlyIII-related"/>
</dbReference>
<feature type="transmembrane region" description="Helical" evidence="8">
    <location>
        <begin position="244"/>
        <end position="263"/>
    </location>
</feature>
<keyword evidence="6" id="KW-0479">Metal-binding</keyword>
<feature type="transmembrane region" description="Helical" evidence="8">
    <location>
        <begin position="283"/>
        <end position="300"/>
    </location>
</feature>
<feature type="region of interest" description="Disordered" evidence="7">
    <location>
        <begin position="1"/>
        <end position="27"/>
    </location>
</feature>
<evidence type="ECO:0000256" key="4">
    <source>
        <dbReference type="ARBA" id="ARBA00022989"/>
    </source>
</evidence>
<dbReference type="AlphaFoldDB" id="A0A7S0EGK5"/>
<accession>A0A7S0EGK5</accession>
<keyword evidence="3 8" id="KW-0812">Transmembrane</keyword>
<dbReference type="GO" id="GO:0046872">
    <property type="term" value="F:metal ion binding"/>
    <property type="evidence" value="ECO:0007669"/>
    <property type="project" value="UniProtKB-KW"/>
</dbReference>
<comment type="subcellular location">
    <subcellularLocation>
        <location evidence="1">Membrane</location>
        <topology evidence="1">Multi-pass membrane protein</topology>
    </subcellularLocation>
</comment>
<feature type="binding site" evidence="6">
    <location>
        <position position="286"/>
    </location>
    <ligand>
        <name>Zn(2+)</name>
        <dbReference type="ChEBI" id="CHEBI:29105"/>
    </ligand>
</feature>
<feature type="compositionally biased region" description="Basic and acidic residues" evidence="7">
    <location>
        <begin position="13"/>
        <end position="23"/>
    </location>
</feature>
<evidence type="ECO:0000256" key="6">
    <source>
        <dbReference type="PIRSR" id="PIRSR604254-1"/>
    </source>
</evidence>
<evidence type="ECO:0000313" key="9">
    <source>
        <dbReference type="EMBL" id="CAD8483180.1"/>
    </source>
</evidence>
<evidence type="ECO:0000256" key="7">
    <source>
        <dbReference type="SAM" id="MobiDB-lite"/>
    </source>
</evidence>
<dbReference type="PANTHER" id="PTHR20855">
    <property type="entry name" value="ADIPOR/PROGESTIN RECEPTOR-RELATED"/>
    <property type="match status" value="1"/>
</dbReference>
<feature type="compositionally biased region" description="Polar residues" evidence="7">
    <location>
        <begin position="1"/>
        <end position="12"/>
    </location>
</feature>